<keyword evidence="2" id="KW-1185">Reference proteome</keyword>
<protein>
    <submittedName>
        <fullName evidence="1">Uncharacterized protein</fullName>
    </submittedName>
</protein>
<dbReference type="EMBL" id="CAIY01000069">
    <property type="protein sequence ID" value="CCH67886.1"/>
    <property type="molecule type" value="Genomic_DNA"/>
</dbReference>
<comment type="caution">
    <text evidence="1">The sequence shown here is derived from an EMBL/GenBank/DDBJ whole genome shotgun (WGS) entry which is preliminary data.</text>
</comment>
<evidence type="ECO:0000313" key="1">
    <source>
        <dbReference type="EMBL" id="CCH67886.1"/>
    </source>
</evidence>
<name>M1X654_9NOST</name>
<dbReference type="OrthoDB" id="9782305at2"/>
<reference evidence="1 2" key="1">
    <citation type="submission" date="2012-05" db="EMBL/GenBank/DDBJ databases">
        <authorList>
            <person name="Hilton J."/>
        </authorList>
    </citation>
    <scope>NUCLEOTIDE SEQUENCE [LARGE SCALE GENOMIC DNA]</scope>
    <source>
        <strain evidence="1 2">HH01</strain>
    </source>
</reference>
<dbReference type="AlphaFoldDB" id="M1X654"/>
<organism evidence="1 2">
    <name type="scientific">Richelia intracellularis HH01</name>
    <dbReference type="NCBI Taxonomy" id="1165094"/>
    <lineage>
        <taxon>Bacteria</taxon>
        <taxon>Bacillati</taxon>
        <taxon>Cyanobacteriota</taxon>
        <taxon>Cyanophyceae</taxon>
        <taxon>Nostocales</taxon>
        <taxon>Nostocaceae</taxon>
        <taxon>Richelia</taxon>
    </lineage>
</organism>
<proteinExistence type="predicted"/>
<dbReference type="RefSeq" id="WP_008235015.1">
    <property type="nucleotide sequence ID" value="NZ_CAIY01000069.1"/>
</dbReference>
<dbReference type="Proteomes" id="UP000053051">
    <property type="component" value="Unassembled WGS sequence"/>
</dbReference>
<reference evidence="2" key="2">
    <citation type="submission" date="2016-01" db="EMBL/GenBank/DDBJ databases">
        <title>Diatom-associated endosymboitic cyanobacterium lacks core nitrogen metabolism enzymes.</title>
        <authorList>
            <person name="Hilton J.A."/>
            <person name="Foster R.A."/>
            <person name="Tripp H.J."/>
            <person name="Carter B.J."/>
            <person name="Zehr J.P."/>
            <person name="Villareal T.A."/>
        </authorList>
    </citation>
    <scope>NUCLEOTIDE SEQUENCE [LARGE SCALE GENOMIC DNA]</scope>
    <source>
        <strain evidence="2">HH01</strain>
    </source>
</reference>
<gene>
    <name evidence="1" type="ORF">RINTHH_17310</name>
</gene>
<accession>M1X654</accession>
<evidence type="ECO:0000313" key="2">
    <source>
        <dbReference type="Proteomes" id="UP000053051"/>
    </source>
</evidence>
<sequence length="48" mass="5647">MEWKFLWANQFATNQLKYWAVGKVLGIVLPREGLNLTSQSIWVVHPIY</sequence>